<dbReference type="Proteomes" id="UP000000323">
    <property type="component" value="Chromosome 1"/>
</dbReference>
<dbReference type="KEGG" id="ttr:Tter_0676"/>
<proteinExistence type="predicted"/>
<dbReference type="GO" id="GO:0016874">
    <property type="term" value="F:ligase activity"/>
    <property type="evidence" value="ECO:0007669"/>
    <property type="project" value="UniProtKB-KW"/>
</dbReference>
<dbReference type="RefSeq" id="WP_012874628.1">
    <property type="nucleotide sequence ID" value="NC_013525.1"/>
</dbReference>
<dbReference type="OrthoDB" id="9774653at2"/>
<dbReference type="PANTHER" id="PTHR43679:SF2">
    <property type="entry name" value="OCTANOYL-[GCVH]:PROTEIN N-OCTANOYLTRANSFERASE"/>
    <property type="match status" value="1"/>
</dbReference>
<protein>
    <submittedName>
        <fullName evidence="2">Biotin/lipoate A/B protein ligase</fullName>
    </submittedName>
</protein>
<dbReference type="SUPFAM" id="SSF55681">
    <property type="entry name" value="Class II aaRS and biotin synthetases"/>
    <property type="match status" value="1"/>
</dbReference>
<dbReference type="STRING" id="525904.Tter_0676"/>
<dbReference type="AlphaFoldDB" id="D1CF87"/>
<dbReference type="EMBL" id="CP001825">
    <property type="protein sequence ID" value="ACZ41593.1"/>
    <property type="molecule type" value="Genomic_DNA"/>
</dbReference>
<accession>D1CF87</accession>
<dbReference type="eggNOG" id="COG0095">
    <property type="taxonomic scope" value="Bacteria"/>
</dbReference>
<keyword evidence="3" id="KW-1185">Reference proteome</keyword>
<dbReference type="Pfam" id="PF21948">
    <property type="entry name" value="LplA-B_cat"/>
    <property type="match status" value="1"/>
</dbReference>
<sequence>MQSWRLILDRACDGATNMGIDEAMLAAVDEGKAPPTIRLYGWSPGCYSLGRFQPYSDLNEDARSIPGITWVRRPTGGRALYHSTSEVTYSIAAPLSDERVSGSVTESYRKISSCLVAGLRLLGADVQLAPKGDARLLRTNPACSTIPSQYELTYMGRKLIGSAQTRTRKALLQHGSIPLTDPQYKLFMGLSFPDNDTRLLAFQSSKNKATCLQEALGFVPEREDVEKALIEGFSLVWQLQLCVGDLTSYERQLAGQLANDKYRSLEWSCKK</sequence>
<evidence type="ECO:0000313" key="2">
    <source>
        <dbReference type="EMBL" id="ACZ41593.1"/>
    </source>
</evidence>
<evidence type="ECO:0000259" key="1">
    <source>
        <dbReference type="PROSITE" id="PS51733"/>
    </source>
</evidence>
<dbReference type="Gene3D" id="3.30.930.10">
    <property type="entry name" value="Bira Bifunctional Protein, Domain 2"/>
    <property type="match status" value="1"/>
</dbReference>
<keyword evidence="2" id="KW-0436">Ligase</keyword>
<reference evidence="3" key="1">
    <citation type="journal article" date="2010" name="Stand. Genomic Sci.">
        <title>Complete genome sequence of 'Thermobaculum terrenum' type strain (YNP1).</title>
        <authorList>
            <person name="Kiss H."/>
            <person name="Cleland D."/>
            <person name="Lapidus A."/>
            <person name="Lucas S."/>
            <person name="Glavina Del Rio T."/>
            <person name="Nolan M."/>
            <person name="Tice H."/>
            <person name="Han C."/>
            <person name="Goodwin L."/>
            <person name="Pitluck S."/>
            <person name="Liolios K."/>
            <person name="Ivanova N."/>
            <person name="Mavromatis K."/>
            <person name="Ovchinnikova G."/>
            <person name="Pati A."/>
            <person name="Chen A."/>
            <person name="Palaniappan K."/>
            <person name="Land M."/>
            <person name="Hauser L."/>
            <person name="Chang Y."/>
            <person name="Jeffries C."/>
            <person name="Lu M."/>
            <person name="Brettin T."/>
            <person name="Detter J."/>
            <person name="Goker M."/>
            <person name="Tindall B."/>
            <person name="Beck B."/>
            <person name="McDermott T."/>
            <person name="Woyke T."/>
            <person name="Bristow J."/>
            <person name="Eisen J."/>
            <person name="Markowitz V."/>
            <person name="Hugenholtz P."/>
            <person name="Kyrpides N."/>
            <person name="Klenk H."/>
            <person name="Cheng J."/>
        </authorList>
    </citation>
    <scope>NUCLEOTIDE SEQUENCE [LARGE SCALE GENOMIC DNA]</scope>
    <source>
        <strain evidence="3">ATCC BAA-798 / YNP1</strain>
    </source>
</reference>
<dbReference type="InterPro" id="IPR045864">
    <property type="entry name" value="aa-tRNA-synth_II/BPL/LPL"/>
</dbReference>
<gene>
    <name evidence="2" type="ordered locus">Tter_0676</name>
</gene>
<dbReference type="PANTHER" id="PTHR43679">
    <property type="entry name" value="OCTANOYLTRANSFERASE LIPM-RELATED"/>
    <property type="match status" value="1"/>
</dbReference>
<organism evidence="2 3">
    <name type="scientific">Thermobaculum terrenum (strain ATCC BAA-798 / CCMEE 7001 / YNP1)</name>
    <dbReference type="NCBI Taxonomy" id="525904"/>
    <lineage>
        <taxon>Bacteria</taxon>
        <taxon>Bacillati</taxon>
        <taxon>Chloroflexota</taxon>
        <taxon>Chloroflexia</taxon>
        <taxon>Candidatus Thermobaculales</taxon>
        <taxon>Candidatus Thermobaculaceae</taxon>
        <taxon>Thermobaculum</taxon>
    </lineage>
</organism>
<dbReference type="PROSITE" id="PS51733">
    <property type="entry name" value="BPL_LPL_CATALYTIC"/>
    <property type="match status" value="1"/>
</dbReference>
<dbReference type="CDD" id="cd16443">
    <property type="entry name" value="LplA"/>
    <property type="match status" value="1"/>
</dbReference>
<evidence type="ECO:0000313" key="3">
    <source>
        <dbReference type="Proteomes" id="UP000000323"/>
    </source>
</evidence>
<feature type="domain" description="BPL/LPL catalytic" evidence="1">
    <location>
        <begin position="31"/>
        <end position="241"/>
    </location>
</feature>
<dbReference type="HOGENOM" id="CLU_022986_5_0_0"/>
<dbReference type="InterPro" id="IPR050664">
    <property type="entry name" value="Octanoyltrans_LipM/LipL"/>
</dbReference>
<name>D1CF87_THET1</name>
<dbReference type="InterPro" id="IPR004143">
    <property type="entry name" value="BPL_LPL_catalytic"/>
</dbReference>